<dbReference type="AlphaFoldDB" id="A0AAV0EKQ8"/>
<dbReference type="PANTHER" id="PTHR33132:SF142">
    <property type="entry name" value="SERINE-RICH PROTEIN-LIKE PROTEIN"/>
    <property type="match status" value="1"/>
</dbReference>
<sequence>MANTPPATMDSSTISPNGDGMPANSPKGGQQCLCSPTTHQGSFRCRLHRSATTSSSCFKTSNSMPAKAANNVDLGSLSHVS</sequence>
<dbReference type="EMBL" id="CAMAPF010000935">
    <property type="protein sequence ID" value="CAH9124767.1"/>
    <property type="molecule type" value="Genomic_DNA"/>
</dbReference>
<feature type="compositionally biased region" description="Polar residues" evidence="1">
    <location>
        <begin position="1"/>
        <end position="16"/>
    </location>
</feature>
<dbReference type="PANTHER" id="PTHR33132">
    <property type="entry name" value="OSJNBB0118P14.9 PROTEIN"/>
    <property type="match status" value="1"/>
</dbReference>
<feature type="region of interest" description="Disordered" evidence="1">
    <location>
        <begin position="55"/>
        <end position="81"/>
    </location>
</feature>
<evidence type="ECO:0000313" key="2">
    <source>
        <dbReference type="EMBL" id="CAH9124767.1"/>
    </source>
</evidence>
<reference evidence="2" key="1">
    <citation type="submission" date="2022-07" db="EMBL/GenBank/DDBJ databases">
        <authorList>
            <person name="Macas J."/>
            <person name="Novak P."/>
            <person name="Neumann P."/>
        </authorList>
    </citation>
    <scope>NUCLEOTIDE SEQUENCE</scope>
</reference>
<evidence type="ECO:0000256" key="1">
    <source>
        <dbReference type="SAM" id="MobiDB-lite"/>
    </source>
</evidence>
<dbReference type="Proteomes" id="UP001152523">
    <property type="component" value="Unassembled WGS sequence"/>
</dbReference>
<proteinExistence type="predicted"/>
<feature type="compositionally biased region" description="Polar residues" evidence="1">
    <location>
        <begin position="55"/>
        <end position="64"/>
    </location>
</feature>
<accession>A0AAV0EKQ8</accession>
<name>A0AAV0EKQ8_9ASTE</name>
<protein>
    <submittedName>
        <fullName evidence="2">Uncharacterized protein</fullName>
    </submittedName>
</protein>
<evidence type="ECO:0000313" key="3">
    <source>
        <dbReference type="Proteomes" id="UP001152523"/>
    </source>
</evidence>
<gene>
    <name evidence="2" type="ORF">CEPIT_LOCUS26231</name>
</gene>
<keyword evidence="3" id="KW-1185">Reference proteome</keyword>
<organism evidence="2 3">
    <name type="scientific">Cuscuta epithymum</name>
    <dbReference type="NCBI Taxonomy" id="186058"/>
    <lineage>
        <taxon>Eukaryota</taxon>
        <taxon>Viridiplantae</taxon>
        <taxon>Streptophyta</taxon>
        <taxon>Embryophyta</taxon>
        <taxon>Tracheophyta</taxon>
        <taxon>Spermatophyta</taxon>
        <taxon>Magnoliopsida</taxon>
        <taxon>eudicotyledons</taxon>
        <taxon>Gunneridae</taxon>
        <taxon>Pentapetalae</taxon>
        <taxon>asterids</taxon>
        <taxon>lamiids</taxon>
        <taxon>Solanales</taxon>
        <taxon>Convolvulaceae</taxon>
        <taxon>Cuscuteae</taxon>
        <taxon>Cuscuta</taxon>
        <taxon>Cuscuta subgen. Cuscuta</taxon>
    </lineage>
</organism>
<comment type="caution">
    <text evidence="2">The sequence shown here is derived from an EMBL/GenBank/DDBJ whole genome shotgun (WGS) entry which is preliminary data.</text>
</comment>
<feature type="region of interest" description="Disordered" evidence="1">
    <location>
        <begin position="1"/>
        <end position="33"/>
    </location>
</feature>